<keyword evidence="7" id="KW-0479">Metal-binding</keyword>
<evidence type="ECO:0000256" key="10">
    <source>
        <dbReference type="ARBA" id="ARBA00023316"/>
    </source>
</evidence>
<feature type="domain" description="N-acetylmuramoyl-L-alanine amidase" evidence="13">
    <location>
        <begin position="22"/>
        <end position="171"/>
    </location>
</feature>
<evidence type="ECO:0000256" key="9">
    <source>
        <dbReference type="ARBA" id="ARBA00022833"/>
    </source>
</evidence>
<organism evidence="14 15">
    <name type="scientific">Snodgrassella alvi</name>
    <dbReference type="NCBI Taxonomy" id="1196083"/>
    <lineage>
        <taxon>Bacteria</taxon>
        <taxon>Pseudomonadati</taxon>
        <taxon>Pseudomonadota</taxon>
        <taxon>Betaproteobacteria</taxon>
        <taxon>Neisseriales</taxon>
        <taxon>Neisseriaceae</taxon>
        <taxon>Snodgrassella</taxon>
    </lineage>
</organism>
<evidence type="ECO:0000259" key="13">
    <source>
        <dbReference type="SMART" id="SM00644"/>
    </source>
</evidence>
<evidence type="ECO:0000256" key="3">
    <source>
        <dbReference type="ARBA" id="ARBA00004496"/>
    </source>
</evidence>
<dbReference type="GO" id="GO:0046872">
    <property type="term" value="F:metal ion binding"/>
    <property type="evidence" value="ECO:0007669"/>
    <property type="project" value="UniProtKB-KW"/>
</dbReference>
<dbReference type="Pfam" id="PF01510">
    <property type="entry name" value="Amidase_2"/>
    <property type="match status" value="1"/>
</dbReference>
<evidence type="ECO:0000256" key="8">
    <source>
        <dbReference type="ARBA" id="ARBA00022801"/>
    </source>
</evidence>
<comment type="similarity">
    <text evidence="4">Belongs to the N-acetylmuramoyl-L-alanine amidase 2 family.</text>
</comment>
<dbReference type="AlphaFoldDB" id="A0A2N9WVL1"/>
<keyword evidence="10" id="KW-0961">Cell wall biogenesis/degradation</keyword>
<dbReference type="NCBIfam" id="NF008758">
    <property type="entry name" value="PRK11789.1"/>
    <property type="match status" value="1"/>
</dbReference>
<dbReference type="RefSeq" id="WP_100113223.1">
    <property type="nucleotide sequence ID" value="NZ_MDVB01000022.1"/>
</dbReference>
<accession>A0A2N9WVL1</accession>
<evidence type="ECO:0000313" key="15">
    <source>
        <dbReference type="Proteomes" id="UP000231293"/>
    </source>
</evidence>
<evidence type="ECO:0000256" key="5">
    <source>
        <dbReference type="ARBA" id="ARBA00011901"/>
    </source>
</evidence>
<dbReference type="GO" id="GO:0009253">
    <property type="term" value="P:peptidoglycan catabolic process"/>
    <property type="evidence" value="ECO:0007669"/>
    <property type="project" value="InterPro"/>
</dbReference>
<evidence type="ECO:0000256" key="6">
    <source>
        <dbReference type="ARBA" id="ARBA00022490"/>
    </source>
</evidence>
<protein>
    <recommendedName>
        <fullName evidence="11">1,6-anhydro-N-acetylmuramyl-L-alanine amidase AmpD</fullName>
        <ecNumber evidence="5">3.5.1.28</ecNumber>
    </recommendedName>
    <alternativeName>
        <fullName evidence="12">N-acetylmuramoyl-L-alanine amidase</fullName>
    </alternativeName>
</protein>
<comment type="catalytic activity">
    <reaction evidence="1">
        <text>Hydrolyzes the link between N-acetylmuramoyl residues and L-amino acid residues in certain cell-wall glycopeptides.</text>
        <dbReference type="EC" id="3.5.1.28"/>
    </reaction>
</comment>
<sequence>MQGEQKPLWTDGWLQQCTHVPSPNFSQRPQPSEVSLVVLHNISLPPFEYGQQAVQRLFTNQIKADEPDDFMRSLINLRVSSHFLLERSGALTQFVSCDDAAFQAGVSRFDGREGCNAFSIGIELEGCDFEPFTESQYAQLNKLLQALCERYPIQAITGHQHIAPGRKSDPGHFFQWDRLRAWGLPVITKYQWPL</sequence>
<dbReference type="Proteomes" id="UP000231293">
    <property type="component" value="Unassembled WGS sequence"/>
</dbReference>
<dbReference type="CDD" id="cd06583">
    <property type="entry name" value="PGRP"/>
    <property type="match status" value="1"/>
</dbReference>
<dbReference type="InterPro" id="IPR036505">
    <property type="entry name" value="Amidase/PGRP_sf"/>
</dbReference>
<dbReference type="SMART" id="SM00644">
    <property type="entry name" value="Ami_2"/>
    <property type="match status" value="1"/>
</dbReference>
<dbReference type="EC" id="3.5.1.28" evidence="5"/>
<dbReference type="GO" id="GO:0009254">
    <property type="term" value="P:peptidoglycan turnover"/>
    <property type="evidence" value="ECO:0007669"/>
    <property type="project" value="TreeGrafter"/>
</dbReference>
<comment type="caution">
    <text evidence="14">The sequence shown here is derived from an EMBL/GenBank/DDBJ whole genome shotgun (WGS) entry which is preliminary data.</text>
</comment>
<evidence type="ECO:0000256" key="7">
    <source>
        <dbReference type="ARBA" id="ARBA00022723"/>
    </source>
</evidence>
<dbReference type="GO" id="GO:0071555">
    <property type="term" value="P:cell wall organization"/>
    <property type="evidence" value="ECO:0007669"/>
    <property type="project" value="UniProtKB-KW"/>
</dbReference>
<dbReference type="InterPro" id="IPR002502">
    <property type="entry name" value="Amidase_domain"/>
</dbReference>
<dbReference type="EMBL" id="MDVB01000022">
    <property type="protein sequence ID" value="PIT17363.1"/>
    <property type="molecule type" value="Genomic_DNA"/>
</dbReference>
<evidence type="ECO:0000256" key="1">
    <source>
        <dbReference type="ARBA" id="ARBA00001561"/>
    </source>
</evidence>
<proteinExistence type="inferred from homology"/>
<evidence type="ECO:0000256" key="11">
    <source>
        <dbReference type="ARBA" id="ARBA00039257"/>
    </source>
</evidence>
<dbReference type="PANTHER" id="PTHR30417:SF4">
    <property type="entry name" value="1,6-ANHYDRO-N-ACETYLMURAMYL-L-ALANINE AMIDASE AMPD"/>
    <property type="match status" value="1"/>
</dbReference>
<comment type="cofactor">
    <cofactor evidence="2">
        <name>Zn(2+)</name>
        <dbReference type="ChEBI" id="CHEBI:29105"/>
    </cofactor>
</comment>
<dbReference type="SUPFAM" id="SSF55846">
    <property type="entry name" value="N-acetylmuramoyl-L-alanine amidase-like"/>
    <property type="match status" value="1"/>
</dbReference>
<evidence type="ECO:0000256" key="2">
    <source>
        <dbReference type="ARBA" id="ARBA00001947"/>
    </source>
</evidence>
<reference evidence="14 15" key="1">
    <citation type="journal article" date="2017" name="MBio">
        <title>Type VI secretion-mediated competition in the bee gut microbiome.</title>
        <authorList>
            <person name="Steele M.I."/>
            <person name="Kwong W.K."/>
            <person name="Powell J.E."/>
            <person name="Whiteley M."/>
            <person name="Moran N.A."/>
        </authorList>
    </citation>
    <scope>NUCLEOTIDE SEQUENCE [LARGE SCALE GENOMIC DNA]</scope>
    <source>
        <strain evidence="14 15">App2-2</strain>
    </source>
</reference>
<dbReference type="InterPro" id="IPR051206">
    <property type="entry name" value="NAMLAA_amidase_2"/>
</dbReference>
<comment type="subcellular location">
    <subcellularLocation>
        <location evidence="3">Cytoplasm</location>
    </subcellularLocation>
</comment>
<keyword evidence="6" id="KW-0963">Cytoplasm</keyword>
<dbReference type="GO" id="GO:0008745">
    <property type="term" value="F:N-acetylmuramoyl-L-alanine amidase activity"/>
    <property type="evidence" value="ECO:0007669"/>
    <property type="project" value="UniProtKB-EC"/>
</dbReference>
<dbReference type="Gene3D" id="3.40.80.10">
    <property type="entry name" value="Peptidoglycan recognition protein-like"/>
    <property type="match status" value="1"/>
</dbReference>
<gene>
    <name evidence="14" type="ORF">BGI32_02810</name>
</gene>
<keyword evidence="9" id="KW-0862">Zinc</keyword>
<evidence type="ECO:0000256" key="4">
    <source>
        <dbReference type="ARBA" id="ARBA00007553"/>
    </source>
</evidence>
<evidence type="ECO:0000256" key="12">
    <source>
        <dbReference type="ARBA" id="ARBA00042615"/>
    </source>
</evidence>
<dbReference type="GO" id="GO:0005737">
    <property type="term" value="C:cytoplasm"/>
    <property type="evidence" value="ECO:0007669"/>
    <property type="project" value="UniProtKB-SubCell"/>
</dbReference>
<evidence type="ECO:0000313" key="14">
    <source>
        <dbReference type="EMBL" id="PIT17363.1"/>
    </source>
</evidence>
<keyword evidence="8" id="KW-0378">Hydrolase</keyword>
<dbReference type="PANTHER" id="PTHR30417">
    <property type="entry name" value="N-ACETYLMURAMOYL-L-ALANINE AMIDASE AMID"/>
    <property type="match status" value="1"/>
</dbReference>
<name>A0A2N9WVL1_9NEIS</name>